<dbReference type="Proteomes" id="UP000660708">
    <property type="component" value="Unassembled WGS sequence"/>
</dbReference>
<evidence type="ECO:0000256" key="1">
    <source>
        <dbReference type="SAM" id="Phobius"/>
    </source>
</evidence>
<gene>
    <name evidence="2" type="ORF">PPEP_a2170</name>
</gene>
<evidence type="ECO:0000313" key="2">
    <source>
        <dbReference type="EMBL" id="MBE0347662.1"/>
    </source>
</evidence>
<evidence type="ECO:0000313" key="3">
    <source>
        <dbReference type="Proteomes" id="UP000660708"/>
    </source>
</evidence>
<organism evidence="2 3">
    <name type="scientific">Pseudoalteromonas peptidolytica F12-50-A1</name>
    <dbReference type="NCBI Taxonomy" id="1315280"/>
    <lineage>
        <taxon>Bacteria</taxon>
        <taxon>Pseudomonadati</taxon>
        <taxon>Pseudomonadota</taxon>
        <taxon>Gammaproteobacteria</taxon>
        <taxon>Alteromonadales</taxon>
        <taxon>Pseudoalteromonadaceae</taxon>
        <taxon>Pseudoalteromonas</taxon>
    </lineage>
</organism>
<feature type="transmembrane region" description="Helical" evidence="1">
    <location>
        <begin position="39"/>
        <end position="60"/>
    </location>
</feature>
<protein>
    <submittedName>
        <fullName evidence="2">Uncharacterized protein</fullName>
    </submittedName>
</protein>
<dbReference type="RefSeq" id="WP_147391173.1">
    <property type="nucleotide sequence ID" value="NZ_AQHF01000026.1"/>
</dbReference>
<dbReference type="EMBL" id="AQHF01000026">
    <property type="protein sequence ID" value="MBE0347662.1"/>
    <property type="molecule type" value="Genomic_DNA"/>
</dbReference>
<accession>A0A8I0MX87</accession>
<proteinExistence type="predicted"/>
<dbReference type="AlphaFoldDB" id="A0A8I0MX87"/>
<feature type="transmembrane region" description="Helical" evidence="1">
    <location>
        <begin position="7"/>
        <end position="27"/>
    </location>
</feature>
<keyword evidence="3" id="KW-1185">Reference proteome</keyword>
<keyword evidence="1" id="KW-1133">Transmembrane helix</keyword>
<comment type="caution">
    <text evidence="2">The sequence shown here is derived from an EMBL/GenBank/DDBJ whole genome shotgun (WGS) entry which is preliminary data.</text>
</comment>
<keyword evidence="1" id="KW-0812">Transmembrane</keyword>
<name>A0A8I0MX87_9GAMM</name>
<sequence>MNIDANLLGQAVFILAIVFAGLGFYLGKRKTQTPILVSVLAFFSAVAAPLGLIFLMALTIKNDLTKAQKITDISDN</sequence>
<keyword evidence="1" id="KW-0472">Membrane</keyword>
<reference evidence="2 3" key="1">
    <citation type="submission" date="2015-06" db="EMBL/GenBank/DDBJ databases">
        <title>Genome sequence of Pseudoalteromonas peptidolytica.</title>
        <authorList>
            <person name="Xie B.-B."/>
            <person name="Rong J.-C."/>
            <person name="Qin Q.-L."/>
            <person name="Zhang Y.-Z."/>
        </authorList>
    </citation>
    <scope>NUCLEOTIDE SEQUENCE [LARGE SCALE GENOMIC DNA]</scope>
    <source>
        <strain evidence="2 3">F12-50-A1</strain>
    </source>
</reference>